<name>D3LTM2_9FIRM</name>
<reference evidence="6 8" key="3">
    <citation type="submission" date="2011-04" db="EMBL/GenBank/DDBJ databases">
        <authorList>
            <person name="Harkins D.M."/>
            <person name="Madupu R."/>
            <person name="Durkin A.S."/>
            <person name="Torralba M."/>
            <person name="Methe B."/>
            <person name="Sutton G.G."/>
            <person name="Nelson K.E."/>
        </authorList>
    </citation>
    <scope>NUCLEOTIDE SEQUENCE [LARGE SCALE GENOMIC DNA]</scope>
    <source>
        <strain evidence="6 8">UPII 199-6</strain>
    </source>
</reference>
<dbReference type="InterPro" id="IPR012340">
    <property type="entry name" value="NA-bd_OB-fold"/>
</dbReference>
<evidence type="ECO:0000256" key="1">
    <source>
        <dbReference type="ARBA" id="ARBA00023125"/>
    </source>
</evidence>
<evidence type="ECO:0000256" key="4">
    <source>
        <dbReference type="SAM" id="MobiDB-lite"/>
    </source>
</evidence>
<evidence type="ECO:0000256" key="2">
    <source>
        <dbReference type="HAMAP-Rule" id="MF_00984"/>
    </source>
</evidence>
<dbReference type="PIRSF" id="PIRSF002070">
    <property type="entry name" value="SSB"/>
    <property type="match status" value="1"/>
</dbReference>
<dbReference type="STRING" id="699218.HMPREF0889_0638"/>
<dbReference type="Pfam" id="PF00436">
    <property type="entry name" value="SSB"/>
    <property type="match status" value="1"/>
</dbReference>
<keyword evidence="1 2" id="KW-0238">DNA-binding</keyword>
<feature type="region of interest" description="Disordered" evidence="4">
    <location>
        <begin position="112"/>
        <end position="137"/>
    </location>
</feature>
<dbReference type="Proteomes" id="UP000004018">
    <property type="component" value="Unassembled WGS sequence"/>
</dbReference>
<dbReference type="PANTHER" id="PTHR10302:SF27">
    <property type="entry name" value="SINGLE-STRANDED DNA-BINDING PROTEIN"/>
    <property type="match status" value="1"/>
</dbReference>
<dbReference type="AlphaFoldDB" id="D3LTM2"/>
<dbReference type="EMBL" id="ADGP01000009">
    <property type="protein sequence ID" value="EFD94561.1"/>
    <property type="molecule type" value="Genomic_DNA"/>
</dbReference>
<sequence length="137" mass="14618">MNSVQLLGNLARDPDVRSTKTGKTVTRFTVACSRYYTASDTGEQKEMTDFIPCVAWGTLAESCGNNLAKGTRVFVQGRITTRSYETQDGQKRYVTEVNCDFVGSPLGRGNGGVASSPAGGDNFGAMGNSAKDTDIPF</sequence>
<evidence type="ECO:0000256" key="3">
    <source>
        <dbReference type="PIRNR" id="PIRNR002070"/>
    </source>
</evidence>
<dbReference type="Proteomes" id="UP000003242">
    <property type="component" value="Unassembled WGS sequence"/>
</dbReference>
<dbReference type="GO" id="GO:0009295">
    <property type="term" value="C:nucleoid"/>
    <property type="evidence" value="ECO:0007669"/>
    <property type="project" value="TreeGrafter"/>
</dbReference>
<dbReference type="Gene3D" id="2.40.50.140">
    <property type="entry name" value="Nucleic acid-binding proteins"/>
    <property type="match status" value="1"/>
</dbReference>
<accession>D3LTM2</accession>
<dbReference type="GO" id="GO:0003697">
    <property type="term" value="F:single-stranded DNA binding"/>
    <property type="evidence" value="ECO:0007669"/>
    <property type="project" value="UniProtKB-UniRule"/>
</dbReference>
<reference evidence="5" key="2">
    <citation type="submission" date="2009-12" db="EMBL/GenBank/DDBJ databases">
        <authorList>
            <person name="Madupu R."/>
            <person name="Durkin A.S."/>
            <person name="Torralba M."/>
            <person name="Methe B."/>
            <person name="Sutton G.G."/>
            <person name="Strausberg R.L."/>
            <person name="Nelson K.E."/>
        </authorList>
    </citation>
    <scope>NUCLEOTIDE SEQUENCE</scope>
    <source>
        <strain evidence="5">28L</strain>
    </source>
</reference>
<dbReference type="PROSITE" id="PS50935">
    <property type="entry name" value="SSB"/>
    <property type="match status" value="1"/>
</dbReference>
<dbReference type="RefSeq" id="WP_007390437.1">
    <property type="nucleotide sequence ID" value="NZ_ADGP01000009.1"/>
</dbReference>
<dbReference type="NCBIfam" id="TIGR00621">
    <property type="entry name" value="ssb"/>
    <property type="match status" value="1"/>
</dbReference>
<evidence type="ECO:0000313" key="6">
    <source>
        <dbReference type="EMBL" id="EGL42207.1"/>
    </source>
</evidence>
<comment type="caution">
    <text evidence="5">The sequence shown here is derived from an EMBL/GenBank/DDBJ whole genome shotgun (WGS) entry which is preliminary data.</text>
</comment>
<dbReference type="InterPro" id="IPR000424">
    <property type="entry name" value="Primosome_PriB/ssb"/>
</dbReference>
<gene>
    <name evidence="6" type="primary">ssb</name>
    <name evidence="5" type="ORF">HMPREF0889_0638</name>
    <name evidence="6" type="ORF">HMPREF1039_1453</name>
</gene>
<proteinExistence type="inferred from homology"/>
<dbReference type="PANTHER" id="PTHR10302">
    <property type="entry name" value="SINGLE-STRANDED DNA-BINDING PROTEIN"/>
    <property type="match status" value="1"/>
</dbReference>
<dbReference type="EMBL" id="AFIJ01000006">
    <property type="protein sequence ID" value="EGL42207.1"/>
    <property type="molecule type" value="Genomic_DNA"/>
</dbReference>
<evidence type="ECO:0000313" key="8">
    <source>
        <dbReference type="Proteomes" id="UP000004018"/>
    </source>
</evidence>
<dbReference type="HAMAP" id="MF_00984">
    <property type="entry name" value="SSB"/>
    <property type="match status" value="1"/>
</dbReference>
<dbReference type="OrthoDB" id="9809878at2"/>
<dbReference type="SUPFAM" id="SSF50249">
    <property type="entry name" value="Nucleic acid-binding proteins"/>
    <property type="match status" value="1"/>
</dbReference>
<dbReference type="eggNOG" id="COG0629">
    <property type="taxonomic scope" value="Bacteria"/>
</dbReference>
<evidence type="ECO:0000313" key="5">
    <source>
        <dbReference type="EMBL" id="EFD94561.1"/>
    </source>
</evidence>
<reference evidence="7" key="1">
    <citation type="submission" date="2009-12" db="EMBL/GenBank/DDBJ databases">
        <title>Sequence of Clostridiales genomosp. BVAB3 str. UPII9-5.</title>
        <authorList>
            <person name="Madupu R."/>
            <person name="Durkin A.S."/>
            <person name="Torralba M."/>
            <person name="Methe B."/>
            <person name="Sutton G.G."/>
            <person name="Strausberg R.L."/>
            <person name="Nelson K.E."/>
        </authorList>
    </citation>
    <scope>NUCLEOTIDE SEQUENCE [LARGE SCALE GENOMIC DNA]</scope>
    <source>
        <strain evidence="7">28L</strain>
    </source>
</reference>
<protein>
    <recommendedName>
        <fullName evidence="2 3">Single-stranded DNA-binding protein</fullName>
        <shortName evidence="2">SSB</shortName>
    </recommendedName>
</protein>
<comment type="caution">
    <text evidence="2">Lacks conserved residue(s) required for the propagation of feature annotation.</text>
</comment>
<dbReference type="CDD" id="cd04496">
    <property type="entry name" value="SSB_OBF"/>
    <property type="match status" value="1"/>
</dbReference>
<dbReference type="GO" id="GO:0006260">
    <property type="term" value="P:DNA replication"/>
    <property type="evidence" value="ECO:0007669"/>
    <property type="project" value="InterPro"/>
</dbReference>
<comment type="subunit">
    <text evidence="2">Homotetramer.</text>
</comment>
<keyword evidence="8" id="KW-1185">Reference proteome</keyword>
<evidence type="ECO:0000313" key="7">
    <source>
        <dbReference type="Proteomes" id="UP000003242"/>
    </source>
</evidence>
<organism evidence="5 7">
    <name type="scientific">Megasphaera lornae</name>
    <dbReference type="NCBI Taxonomy" id="1000568"/>
    <lineage>
        <taxon>Bacteria</taxon>
        <taxon>Bacillati</taxon>
        <taxon>Bacillota</taxon>
        <taxon>Negativicutes</taxon>
        <taxon>Veillonellales</taxon>
        <taxon>Veillonellaceae</taxon>
        <taxon>Megasphaera</taxon>
    </lineage>
</organism>
<dbReference type="InterPro" id="IPR011344">
    <property type="entry name" value="ssDNA-bd"/>
</dbReference>